<organism evidence="1 2">
    <name type="scientific">Panagrolaimus sp. PS1159</name>
    <dbReference type="NCBI Taxonomy" id="55785"/>
    <lineage>
        <taxon>Eukaryota</taxon>
        <taxon>Metazoa</taxon>
        <taxon>Ecdysozoa</taxon>
        <taxon>Nematoda</taxon>
        <taxon>Chromadorea</taxon>
        <taxon>Rhabditida</taxon>
        <taxon>Tylenchina</taxon>
        <taxon>Panagrolaimomorpha</taxon>
        <taxon>Panagrolaimoidea</taxon>
        <taxon>Panagrolaimidae</taxon>
        <taxon>Panagrolaimus</taxon>
    </lineage>
</organism>
<protein>
    <submittedName>
        <fullName evidence="2">SXP/RAL-2 family protein Ani s 5-like cation-binding domain-containing protein</fullName>
    </submittedName>
</protein>
<sequence>MKTFIVLIAVGLFVVAFAEDKKHPPFLEGADEKTVAEFQELLSKSGGLTDKQIDEAVDAWAAKQAAGIKTKYTAFKGELKKHQEASEAAHKAAVAKFSADAKGADEKLSAIANNPGLSAKEKGEKIEEIIKSLPKAVREEIEKAMNGKA</sequence>
<evidence type="ECO:0000313" key="1">
    <source>
        <dbReference type="Proteomes" id="UP000887580"/>
    </source>
</evidence>
<dbReference type="Proteomes" id="UP000887580">
    <property type="component" value="Unplaced"/>
</dbReference>
<accession>A0AC35GCL1</accession>
<proteinExistence type="predicted"/>
<name>A0AC35GCL1_9BILA</name>
<dbReference type="WBParaSite" id="PS1159_v2.g3570.t1">
    <property type="protein sequence ID" value="PS1159_v2.g3570.t1"/>
    <property type="gene ID" value="PS1159_v2.g3570"/>
</dbReference>
<evidence type="ECO:0000313" key="2">
    <source>
        <dbReference type="WBParaSite" id="PS1159_v2.g3570.t1"/>
    </source>
</evidence>
<reference evidence="2" key="1">
    <citation type="submission" date="2022-11" db="UniProtKB">
        <authorList>
            <consortium name="WormBaseParasite"/>
        </authorList>
    </citation>
    <scope>IDENTIFICATION</scope>
</reference>